<dbReference type="Pfam" id="PF13470">
    <property type="entry name" value="PIN_3"/>
    <property type="match status" value="1"/>
</dbReference>
<accession>X0T1I2</accession>
<sequence length="138" mass="15687">MTLLKVVLDTNIFISGILTSEGNPSIIIKAWKRTRKFQLFISEEIIGEVLKVMVRLNVGADIVLDWDKMIRKNASLVISDKKIKAIQKDISDNKFLECAVTAGADYIVSGDRHLKELGEFKQIKIINARQFLDILRQN</sequence>
<gene>
    <name evidence="2" type="ORF">S01H1_04982</name>
</gene>
<organism evidence="2">
    <name type="scientific">marine sediment metagenome</name>
    <dbReference type="NCBI Taxonomy" id="412755"/>
    <lineage>
        <taxon>unclassified sequences</taxon>
        <taxon>metagenomes</taxon>
        <taxon>ecological metagenomes</taxon>
    </lineage>
</organism>
<reference evidence="2" key="1">
    <citation type="journal article" date="2014" name="Front. Microbiol.">
        <title>High frequency of phylogenetically diverse reductive dehalogenase-homologous genes in deep subseafloor sedimentary metagenomes.</title>
        <authorList>
            <person name="Kawai M."/>
            <person name="Futagami T."/>
            <person name="Toyoda A."/>
            <person name="Takaki Y."/>
            <person name="Nishi S."/>
            <person name="Hori S."/>
            <person name="Arai W."/>
            <person name="Tsubouchi T."/>
            <person name="Morono Y."/>
            <person name="Uchiyama I."/>
            <person name="Ito T."/>
            <person name="Fujiyama A."/>
            <person name="Inagaki F."/>
            <person name="Takami H."/>
        </authorList>
    </citation>
    <scope>NUCLEOTIDE SEQUENCE</scope>
    <source>
        <strain evidence="2">Expedition CK06-06</strain>
    </source>
</reference>
<dbReference type="AlphaFoldDB" id="X0T1I2"/>
<dbReference type="NCBIfam" id="TIGR00305">
    <property type="entry name" value="putative toxin-antitoxin system toxin component, PIN family"/>
    <property type="match status" value="1"/>
</dbReference>
<dbReference type="InterPro" id="IPR002850">
    <property type="entry name" value="PIN_toxin-like"/>
</dbReference>
<protein>
    <recommendedName>
        <fullName evidence="1">PIN domain-containing protein</fullName>
    </recommendedName>
</protein>
<dbReference type="PANTHER" id="PTHR34610:SF4">
    <property type="entry name" value="SLL8027 PROTEIN"/>
    <property type="match status" value="1"/>
</dbReference>
<name>X0T1I2_9ZZZZ</name>
<proteinExistence type="predicted"/>
<dbReference type="Gene3D" id="3.40.50.1010">
    <property type="entry name" value="5'-nuclease"/>
    <property type="match status" value="1"/>
</dbReference>
<feature type="domain" description="PIN" evidence="1">
    <location>
        <begin position="4"/>
        <end position="116"/>
    </location>
</feature>
<evidence type="ECO:0000313" key="2">
    <source>
        <dbReference type="EMBL" id="GAF69915.1"/>
    </source>
</evidence>
<dbReference type="SMART" id="SM00670">
    <property type="entry name" value="PINc"/>
    <property type="match status" value="1"/>
</dbReference>
<evidence type="ECO:0000259" key="1">
    <source>
        <dbReference type="SMART" id="SM00670"/>
    </source>
</evidence>
<dbReference type="PANTHER" id="PTHR34610">
    <property type="entry name" value="SSL7007 PROTEIN"/>
    <property type="match status" value="1"/>
</dbReference>
<dbReference type="InterPro" id="IPR029060">
    <property type="entry name" value="PIN-like_dom_sf"/>
</dbReference>
<dbReference type="EMBL" id="BARS01002602">
    <property type="protein sequence ID" value="GAF69915.1"/>
    <property type="molecule type" value="Genomic_DNA"/>
</dbReference>
<dbReference type="InterPro" id="IPR002716">
    <property type="entry name" value="PIN_dom"/>
</dbReference>
<dbReference type="SUPFAM" id="SSF88723">
    <property type="entry name" value="PIN domain-like"/>
    <property type="match status" value="1"/>
</dbReference>
<comment type="caution">
    <text evidence="2">The sequence shown here is derived from an EMBL/GenBank/DDBJ whole genome shotgun (WGS) entry which is preliminary data.</text>
</comment>